<dbReference type="RefSeq" id="WP_143847704.1">
    <property type="nucleotide sequence ID" value="NZ_VLXZ01000003.1"/>
</dbReference>
<feature type="modified residue" description="4-aspartylphosphate" evidence="9">
    <location>
        <position position="54"/>
    </location>
</feature>
<name>A0A554A0H9_9BACI</name>
<dbReference type="InterPro" id="IPR036390">
    <property type="entry name" value="WH_DNA-bd_sf"/>
</dbReference>
<protein>
    <submittedName>
        <fullName evidence="11">Response regulator</fullName>
    </submittedName>
</protein>
<dbReference type="Pfam" id="PF00072">
    <property type="entry name" value="Response_reg"/>
    <property type="match status" value="1"/>
</dbReference>
<dbReference type="AlphaFoldDB" id="A0A554A0H9"/>
<dbReference type="GO" id="GO:0000156">
    <property type="term" value="F:phosphorelay response regulator activity"/>
    <property type="evidence" value="ECO:0007669"/>
    <property type="project" value="TreeGrafter"/>
</dbReference>
<dbReference type="InterPro" id="IPR011006">
    <property type="entry name" value="CheY-like_superfamily"/>
</dbReference>
<dbReference type="PIRSF" id="PIRSF006171">
    <property type="entry name" value="RR_citrat_malat"/>
    <property type="match status" value="1"/>
</dbReference>
<dbReference type="GO" id="GO:0005737">
    <property type="term" value="C:cytoplasm"/>
    <property type="evidence" value="ECO:0007669"/>
    <property type="project" value="UniProtKB-SubCell"/>
</dbReference>
<evidence type="ECO:0000259" key="10">
    <source>
        <dbReference type="PROSITE" id="PS50110"/>
    </source>
</evidence>
<dbReference type="Gene3D" id="3.40.50.2300">
    <property type="match status" value="1"/>
</dbReference>
<sequence>MINVLIVEDDPMVAKFNGIYLERIEGFQTVGTASTIKEAWEILEENEVHVILLDIYINHENGLDMLVDLRKGNIEVDVIVVTSANDQSSIQTALRYGAVDYLMKPFEFDRFKEALHVYAQRYQQLRMEALKQEELDTLFLPRTPGDEIQQEELPKGITKHTFLRILNEIQTFDDWFSTADLADATSISRVSLRKYLRYLEEYALLEHDYSYEGTGRPLQQYKLSSKGHEYIATVLESDSSF</sequence>
<evidence type="ECO:0000256" key="8">
    <source>
        <dbReference type="ARBA" id="ARBA00023163"/>
    </source>
</evidence>
<proteinExistence type="predicted"/>
<keyword evidence="8" id="KW-0804">Transcription</keyword>
<evidence type="ECO:0000256" key="7">
    <source>
        <dbReference type="ARBA" id="ARBA00023159"/>
    </source>
</evidence>
<dbReference type="OrthoDB" id="9759232at2"/>
<evidence type="ECO:0000256" key="6">
    <source>
        <dbReference type="ARBA" id="ARBA00023125"/>
    </source>
</evidence>
<evidence type="ECO:0000256" key="9">
    <source>
        <dbReference type="PROSITE-ProRule" id="PRU00169"/>
    </source>
</evidence>
<evidence type="ECO:0000313" key="12">
    <source>
        <dbReference type="Proteomes" id="UP000318521"/>
    </source>
</evidence>
<dbReference type="CDD" id="cd19925">
    <property type="entry name" value="REC_citrate_TCS"/>
    <property type="match status" value="1"/>
</dbReference>
<evidence type="ECO:0000256" key="5">
    <source>
        <dbReference type="ARBA" id="ARBA00023015"/>
    </source>
</evidence>
<evidence type="ECO:0000256" key="4">
    <source>
        <dbReference type="ARBA" id="ARBA00023012"/>
    </source>
</evidence>
<dbReference type="GO" id="GO:0003677">
    <property type="term" value="F:DNA binding"/>
    <property type="evidence" value="ECO:0007669"/>
    <property type="project" value="UniProtKB-KW"/>
</dbReference>
<dbReference type="SUPFAM" id="SSF52172">
    <property type="entry name" value="CheY-like"/>
    <property type="match status" value="1"/>
</dbReference>
<dbReference type="SMART" id="SM00448">
    <property type="entry name" value="REC"/>
    <property type="match status" value="1"/>
</dbReference>
<evidence type="ECO:0000256" key="3">
    <source>
        <dbReference type="ARBA" id="ARBA00022553"/>
    </source>
</evidence>
<evidence type="ECO:0000313" key="11">
    <source>
        <dbReference type="EMBL" id="TSB47204.1"/>
    </source>
</evidence>
<dbReference type="SUPFAM" id="SSF46785">
    <property type="entry name" value="Winged helix' DNA-binding domain"/>
    <property type="match status" value="1"/>
</dbReference>
<dbReference type="EMBL" id="VLXZ01000003">
    <property type="protein sequence ID" value="TSB47204.1"/>
    <property type="molecule type" value="Genomic_DNA"/>
</dbReference>
<comment type="caution">
    <text evidence="11">The sequence shown here is derived from an EMBL/GenBank/DDBJ whole genome shotgun (WGS) entry which is preliminary data.</text>
</comment>
<reference evidence="11 12" key="1">
    <citation type="submission" date="2019-07" db="EMBL/GenBank/DDBJ databases">
        <authorList>
            <person name="Park Y.J."/>
            <person name="Jeong S.E."/>
            <person name="Jung H.S."/>
        </authorList>
    </citation>
    <scope>NUCLEOTIDE SEQUENCE [LARGE SCALE GENOMIC DNA]</scope>
    <source>
        <strain evidence="12">P16(2019)</strain>
    </source>
</reference>
<evidence type="ECO:0000256" key="2">
    <source>
        <dbReference type="ARBA" id="ARBA00022490"/>
    </source>
</evidence>
<dbReference type="InterPro" id="IPR001789">
    <property type="entry name" value="Sig_transdc_resp-reg_receiver"/>
</dbReference>
<dbReference type="PANTHER" id="PTHR45526">
    <property type="entry name" value="TRANSCRIPTIONAL REGULATORY PROTEIN DPIA"/>
    <property type="match status" value="1"/>
</dbReference>
<organism evidence="11 12">
    <name type="scientific">Alkalicoccobacillus porphyridii</name>
    <dbReference type="NCBI Taxonomy" id="2597270"/>
    <lineage>
        <taxon>Bacteria</taxon>
        <taxon>Bacillati</taxon>
        <taxon>Bacillota</taxon>
        <taxon>Bacilli</taxon>
        <taxon>Bacillales</taxon>
        <taxon>Bacillaceae</taxon>
        <taxon>Alkalicoccobacillus</taxon>
    </lineage>
</organism>
<feature type="domain" description="Response regulatory" evidence="10">
    <location>
        <begin position="3"/>
        <end position="119"/>
    </location>
</feature>
<keyword evidence="3 9" id="KW-0597">Phosphoprotein</keyword>
<keyword evidence="12" id="KW-1185">Reference proteome</keyword>
<dbReference type="PROSITE" id="PS50110">
    <property type="entry name" value="RESPONSE_REGULATORY"/>
    <property type="match status" value="1"/>
</dbReference>
<keyword evidence="6" id="KW-0238">DNA-binding</keyword>
<gene>
    <name evidence="11" type="ORF">FN960_05545</name>
</gene>
<keyword evidence="5" id="KW-0805">Transcription regulation</keyword>
<dbReference type="GO" id="GO:0003700">
    <property type="term" value="F:DNA-binding transcription factor activity"/>
    <property type="evidence" value="ECO:0007669"/>
    <property type="project" value="InterPro"/>
</dbReference>
<keyword evidence="4" id="KW-0902">Two-component regulatory system</keyword>
<dbReference type="InterPro" id="IPR024187">
    <property type="entry name" value="Sig_transdc_resp-reg_cit/mal"/>
</dbReference>
<keyword evidence="2" id="KW-0963">Cytoplasm</keyword>
<accession>A0A554A0H9</accession>
<evidence type="ECO:0000256" key="1">
    <source>
        <dbReference type="ARBA" id="ARBA00004496"/>
    </source>
</evidence>
<dbReference type="Proteomes" id="UP000318521">
    <property type="component" value="Unassembled WGS sequence"/>
</dbReference>
<keyword evidence="7" id="KW-0010">Activator</keyword>
<dbReference type="InterPro" id="IPR051271">
    <property type="entry name" value="2C-system_Tx_regulators"/>
</dbReference>
<dbReference type="PANTHER" id="PTHR45526:SF1">
    <property type="entry name" value="TRANSCRIPTIONAL REGULATORY PROTEIN DCUR-RELATED"/>
    <property type="match status" value="1"/>
</dbReference>
<comment type="subcellular location">
    <subcellularLocation>
        <location evidence="1">Cytoplasm</location>
    </subcellularLocation>
</comment>